<dbReference type="Proteomes" id="UP000358159">
    <property type="component" value="Unassembled WGS sequence"/>
</dbReference>
<keyword evidence="4" id="KW-0732">Signal</keyword>
<dbReference type="InterPro" id="IPR013783">
    <property type="entry name" value="Ig-like_fold"/>
</dbReference>
<dbReference type="Pfam" id="PF05592">
    <property type="entry name" value="Bac_rhamnosid"/>
    <property type="match status" value="1"/>
</dbReference>
<dbReference type="InterPro" id="IPR008902">
    <property type="entry name" value="Rhamnosid_concanavalin"/>
</dbReference>
<dbReference type="SUPFAM" id="SSF48208">
    <property type="entry name" value="Six-hairpin glycosidases"/>
    <property type="match status" value="1"/>
</dbReference>
<dbReference type="Gene3D" id="2.60.40.10">
    <property type="entry name" value="Immunoglobulins"/>
    <property type="match status" value="1"/>
</dbReference>
<dbReference type="EC" id="3.2.1.40" evidence="2"/>
<evidence type="ECO:0000256" key="3">
    <source>
        <dbReference type="ARBA" id="ARBA00022801"/>
    </source>
</evidence>
<feature type="domain" description="Bacterial alpha-L-rhamnosidase N-terminal" evidence="6">
    <location>
        <begin position="410"/>
        <end position="570"/>
    </location>
</feature>
<dbReference type="EMBL" id="VZAZ01000069">
    <property type="protein sequence ID" value="MQO56818.1"/>
    <property type="molecule type" value="Genomic_DNA"/>
</dbReference>
<feature type="signal peptide" evidence="4">
    <location>
        <begin position="1"/>
        <end position="19"/>
    </location>
</feature>
<dbReference type="Gene3D" id="1.50.10.10">
    <property type="match status" value="1"/>
</dbReference>
<evidence type="ECO:0000259" key="5">
    <source>
        <dbReference type="Pfam" id="PF05592"/>
    </source>
</evidence>
<dbReference type="Gene3D" id="2.60.420.10">
    <property type="entry name" value="Maltose phosphorylase, domain 3"/>
    <property type="match status" value="1"/>
</dbReference>
<dbReference type="PIRSF" id="PIRSF010631">
    <property type="entry name" value="A-rhamnsds"/>
    <property type="match status" value="1"/>
</dbReference>
<dbReference type="Pfam" id="PF17389">
    <property type="entry name" value="Bac_rhamnosid6H"/>
    <property type="match status" value="1"/>
</dbReference>
<dbReference type="PANTHER" id="PTHR33307:SF6">
    <property type="entry name" value="ALPHA-RHAMNOSIDASE (EUROFUNG)-RELATED"/>
    <property type="match status" value="1"/>
</dbReference>
<evidence type="ECO:0000313" key="9">
    <source>
        <dbReference type="EMBL" id="MQO56818.1"/>
    </source>
</evidence>
<dbReference type="PANTHER" id="PTHR33307">
    <property type="entry name" value="ALPHA-RHAMNOSIDASE (EUROFUNG)"/>
    <property type="match status" value="1"/>
</dbReference>
<comment type="catalytic activity">
    <reaction evidence="1">
        <text>Hydrolysis of terminal non-reducing alpha-L-rhamnose residues in alpha-L-rhamnosides.</text>
        <dbReference type="EC" id="3.2.1.40"/>
    </reaction>
</comment>
<dbReference type="InterPro" id="IPR008928">
    <property type="entry name" value="6-hairpin_glycosidase_sf"/>
</dbReference>
<dbReference type="InterPro" id="IPR035396">
    <property type="entry name" value="Bac_rhamnosid6H"/>
</dbReference>
<evidence type="ECO:0000313" key="10">
    <source>
        <dbReference type="Proteomes" id="UP000358159"/>
    </source>
</evidence>
<dbReference type="AlphaFoldDB" id="A0A6A7VQ99"/>
<keyword evidence="3" id="KW-0378">Hydrolase</keyword>
<dbReference type="RefSeq" id="WP_153094803.1">
    <property type="nucleotide sequence ID" value="NZ_VZAK01000025.1"/>
</dbReference>
<dbReference type="InterPro" id="IPR013737">
    <property type="entry name" value="Bac_rhamnosid_N"/>
</dbReference>
<dbReference type="Gene3D" id="2.60.120.260">
    <property type="entry name" value="Galactose-binding domain-like"/>
    <property type="match status" value="2"/>
</dbReference>
<organism evidence="9 10">
    <name type="scientific">Segatella copri</name>
    <dbReference type="NCBI Taxonomy" id="165179"/>
    <lineage>
        <taxon>Bacteria</taxon>
        <taxon>Pseudomonadati</taxon>
        <taxon>Bacteroidota</taxon>
        <taxon>Bacteroidia</taxon>
        <taxon>Bacteroidales</taxon>
        <taxon>Prevotellaceae</taxon>
        <taxon>Segatella</taxon>
    </lineage>
</organism>
<protein>
    <recommendedName>
        <fullName evidence="2">alpha-L-rhamnosidase</fullName>
        <ecNumber evidence="2">3.2.1.40</ecNumber>
    </recommendedName>
</protein>
<dbReference type="InterPro" id="IPR012341">
    <property type="entry name" value="6hp_glycosidase-like_sf"/>
</dbReference>
<feature type="domain" description="Alpha-L-rhamnosidase C-terminal" evidence="8">
    <location>
        <begin position="1080"/>
        <end position="1150"/>
    </location>
</feature>
<feature type="domain" description="Alpha-L-rhamnosidase concanavalin-like" evidence="5">
    <location>
        <begin position="603"/>
        <end position="708"/>
    </location>
</feature>
<evidence type="ECO:0000256" key="2">
    <source>
        <dbReference type="ARBA" id="ARBA00012652"/>
    </source>
</evidence>
<feature type="chain" id="PRO_5043213469" description="alpha-L-rhamnosidase" evidence="4">
    <location>
        <begin position="20"/>
        <end position="1188"/>
    </location>
</feature>
<comment type="caution">
    <text evidence="9">The sequence shown here is derived from an EMBL/GenBank/DDBJ whole genome shotgun (WGS) entry which is preliminary data.</text>
</comment>
<dbReference type="GO" id="GO:0030596">
    <property type="term" value="F:alpha-L-rhamnosidase activity"/>
    <property type="evidence" value="ECO:0007669"/>
    <property type="project" value="UniProtKB-EC"/>
</dbReference>
<dbReference type="InterPro" id="IPR035398">
    <property type="entry name" value="Bac_rhamnosid_C"/>
</dbReference>
<gene>
    <name evidence="9" type="ORF">F7D42_14170</name>
</gene>
<evidence type="ECO:0000259" key="6">
    <source>
        <dbReference type="Pfam" id="PF08531"/>
    </source>
</evidence>
<evidence type="ECO:0000259" key="7">
    <source>
        <dbReference type="Pfam" id="PF17389"/>
    </source>
</evidence>
<evidence type="ECO:0000256" key="1">
    <source>
        <dbReference type="ARBA" id="ARBA00001445"/>
    </source>
</evidence>
<dbReference type="Pfam" id="PF25788">
    <property type="entry name" value="Ig_Rha78A_N"/>
    <property type="match status" value="1"/>
</dbReference>
<feature type="domain" description="Alpha-L-rhamnosidase six-hairpin glycosidase" evidence="7">
    <location>
        <begin position="713"/>
        <end position="1072"/>
    </location>
</feature>
<sequence length="1188" mass="133522">MKFIGIWMVSMMLPSGLHAATWLKNLKVEYRNTPLAVGVMHPRFAWQMEVDDKSRGNLQSAYRISVIDETGKEVWNTGKVKSTESLGIQYAGESLRPSTRYQWHLTVWNQKNEELQASSAFETALVLGTDYNHPVATAGKGTYLAWEGAKWIGRGNAPVMFYAPYFPTFRLHYELQLDKKSKSTAASFIFGANDPRLMDRNKNLLGVSNAKDSSYIRVELDIAPLRKSKPARINFYRRGYKVGETDAAPLVSYDIPAAVINRQNQYAAHQIDISMDTGAATLFLDGKEIVGEKVEIDTDGKQHSVGSLILNPTGEQGNNYIAYPMLVDWGYYVAKGQKATFSHIEVRNFKSPQNVVAAPLQQLSASQLSANQLSANQLSVDGKKEGALGIFAFKENTAPMLRTEFATSGKKVRKARLYATARGIYDIYIDGKAVSKAYFNPGTTEYNHTHTYQTFDVTSLLQQSGEHAIGAVLSEGWWSGGATYVTGNWNFYGDRQSLMAKLQITYEDGSQQTIVTDPATWKSYDDGAVRYGSFFMGEVYDARKEQDCKGWAMPHFDDRNWQTAVEVKESDFKTSEDFQLLPDMAEAIMPVDTLTALNCVEPRKGVYVYDLGQNMAGVPLVHFSGLKPGTEVKIRTAEIKYPDLPAYQDYVGMIMTENLRVATSQDVYVARGGEETFSPRYTLHGFRYLEITGVDAPVAPDQIKAIVVSSMNEQASQYSTSRSDINRLWLNSVWSTRSNFMSVPTDCPQRNERLGWMGDISVFGRSATYITDASQFLRRYLISVRDLQSAKGQYPDVAPTNCGFGGLLWASAGVTLPWELYQQYGDKAMLAEHYASMKRYIQFVLDEYVDKKTGLIVQHHQWGDLGDWLSPSYEKDDKSLVWECYFIFDLDILSQMAKALGKTEDAAWLTRLANERRAFFRKTFVDEATGKTICSWYDAERKGQLIDTQTSYALPLAFHVVDGDLQKKMAAHLAAAIKTPMAGYPAYSLLTGFIGTAWISKALSDNGMSEEAYRLLQYEGYPSWLYPVKNGATTIWERLNSYTVKDGFGENNSMNSFNHYSFGAVASWMYNYSLGICRDEKSPGFKHFILKPEVDPTRGITHAEGYYDSMYGRIRSRWQYTDSGIRYEFTVPANTTASLYLPAPAVSFISENGKPLKKASGVRYVSADKELHHLELASGSYQFDIKQK</sequence>
<evidence type="ECO:0000256" key="4">
    <source>
        <dbReference type="SAM" id="SignalP"/>
    </source>
</evidence>
<reference evidence="9 10" key="1">
    <citation type="submission" date="2019-09" db="EMBL/GenBank/DDBJ databases">
        <title>Distinct polysaccharide growth profiles of human intestinal Prevotella copri isolates.</title>
        <authorList>
            <person name="Fehlner-Peach H."/>
            <person name="Magnabosco C."/>
            <person name="Raghavan V."/>
            <person name="Scher J.U."/>
            <person name="Tett A."/>
            <person name="Cox L.M."/>
            <person name="Gottsegen C."/>
            <person name="Watters A."/>
            <person name="Wiltshire- Gordon J.D."/>
            <person name="Segata N."/>
            <person name="Bonneau R."/>
            <person name="Littman D.R."/>
        </authorList>
    </citation>
    <scope>NUCLEOTIDE SEQUENCE [LARGE SCALE GENOMIC DNA]</scope>
    <source>
        <strain evidence="9 10">BVe41219</strain>
    </source>
</reference>
<dbReference type="InterPro" id="IPR016007">
    <property type="entry name" value="Alpha_rhamnosid"/>
</dbReference>
<proteinExistence type="predicted"/>
<evidence type="ECO:0000259" key="8">
    <source>
        <dbReference type="Pfam" id="PF17390"/>
    </source>
</evidence>
<name>A0A6A7VQ99_9BACT</name>
<dbReference type="Pfam" id="PF08531">
    <property type="entry name" value="Bac_rhamnosid_N"/>
    <property type="match status" value="1"/>
</dbReference>
<accession>A0A6A7VQ99</accession>
<dbReference type="GO" id="GO:0005975">
    <property type="term" value="P:carbohydrate metabolic process"/>
    <property type="evidence" value="ECO:0007669"/>
    <property type="project" value="InterPro"/>
</dbReference>
<dbReference type="Pfam" id="PF17390">
    <property type="entry name" value="Bac_rhamnosid_C"/>
    <property type="match status" value="1"/>
</dbReference>